<dbReference type="InterPro" id="IPR033859">
    <property type="entry name" value="MPN_CSN6"/>
</dbReference>
<dbReference type="PROSITE" id="PS50249">
    <property type="entry name" value="MPN"/>
    <property type="match status" value="1"/>
</dbReference>
<keyword evidence="11" id="KW-1185">Reference proteome</keyword>
<dbReference type="EMBL" id="CDHK01000008">
    <property type="protein sequence ID" value="CEJ60155.1"/>
    <property type="molecule type" value="Genomic_DNA"/>
</dbReference>
<evidence type="ECO:0000256" key="1">
    <source>
        <dbReference type="ARBA" id="ARBA00010893"/>
    </source>
</evidence>
<name>A0A0F7TXP8_PENBI</name>
<proteinExistence type="inferred from homology"/>
<dbReference type="InterPro" id="IPR000555">
    <property type="entry name" value="JAMM/MPN+_dom"/>
</dbReference>
<dbReference type="Pfam" id="PF01398">
    <property type="entry name" value="JAB"/>
    <property type="match status" value="1"/>
</dbReference>
<sequence length="420" mass="45815">MTASPPKVNSAHLHQPTRGNTIMDPSQSLVSIKSSDSGLHIQLHPLVLLTISDHITRHAARQQQGPIIGALLGQQNGREITLEHVFECPVALGENGEFLLTSPWFEERLKQFKDVHKDPALDLVGWWSTAPPSGPHASHLHLHKQILQDYNESAVFLAFHPSQVQSRAHGAKLPLTIYETVLEGENAADATKDMQIDGEEPTLNLRFRELPYSVETEEAEMIGVDTIAQTAGTASRSEIPNQSTSTAVGQKSADKEQKSSQAELTQEEEELVANLNTRLNAVRTLESRISLIKSYVSSVSASESSEATKDVTSGPQLSHPIIRNINSLISHLSILSPHEQSSFSTEVLSQNNDVLLVSLLGQLGENVKAMRELGRKSAIVQSARHAANPRKQPGLAARTFEDELFAHTLPTSGETGGMYS</sequence>
<dbReference type="PANTHER" id="PTHR10540">
    <property type="entry name" value="EUKARYOTIC TRANSLATION INITIATION FACTOR 3 SUBUNIT F-RELATED"/>
    <property type="match status" value="1"/>
</dbReference>
<dbReference type="GO" id="GO:0005737">
    <property type="term" value="C:cytoplasm"/>
    <property type="evidence" value="ECO:0007669"/>
    <property type="project" value="UniProtKB-SubCell"/>
</dbReference>
<dbReference type="Gene3D" id="3.40.140.10">
    <property type="entry name" value="Cytidine Deaminase, domain 2"/>
    <property type="match status" value="1"/>
</dbReference>
<feature type="region of interest" description="Disordered" evidence="8">
    <location>
        <begin position="1"/>
        <end position="23"/>
    </location>
</feature>
<feature type="region of interest" description="Disordered" evidence="8">
    <location>
        <begin position="232"/>
        <end position="266"/>
    </location>
</feature>
<dbReference type="GO" id="GO:0008180">
    <property type="term" value="C:COP9 signalosome"/>
    <property type="evidence" value="ECO:0007669"/>
    <property type="project" value="UniProtKB-UniRule"/>
</dbReference>
<feature type="compositionally biased region" description="Polar residues" evidence="8">
    <location>
        <begin position="232"/>
        <end position="249"/>
    </location>
</feature>
<evidence type="ECO:0000256" key="2">
    <source>
        <dbReference type="ARBA" id="ARBA00011098"/>
    </source>
</evidence>
<evidence type="ECO:0000256" key="4">
    <source>
        <dbReference type="ARBA" id="ARBA00022490"/>
    </source>
</evidence>
<comment type="subcellular location">
    <subcellularLocation>
        <location evidence="7">Cytoplasm</location>
    </subcellularLocation>
    <subcellularLocation>
        <location evidence="7">Nucleus</location>
    </subcellularLocation>
</comment>
<evidence type="ECO:0000313" key="10">
    <source>
        <dbReference type="EMBL" id="CEJ60155.1"/>
    </source>
</evidence>
<evidence type="ECO:0000259" key="9">
    <source>
        <dbReference type="PROSITE" id="PS50249"/>
    </source>
</evidence>
<evidence type="ECO:0000256" key="3">
    <source>
        <dbReference type="ARBA" id="ARBA00014871"/>
    </source>
</evidence>
<dbReference type="InterPro" id="IPR037518">
    <property type="entry name" value="MPN"/>
</dbReference>
<evidence type="ECO:0000256" key="5">
    <source>
        <dbReference type="ARBA" id="ARBA00022790"/>
    </source>
</evidence>
<comment type="subunit">
    <text evidence="2">Component of the COP9 signalosome (CSN) complex.</text>
</comment>
<evidence type="ECO:0000256" key="8">
    <source>
        <dbReference type="SAM" id="MobiDB-lite"/>
    </source>
</evidence>
<evidence type="ECO:0000256" key="7">
    <source>
        <dbReference type="RuleBase" id="RU367006"/>
    </source>
</evidence>
<dbReference type="AlphaFoldDB" id="A0A0F7TXP8"/>
<dbReference type="CDD" id="cd08063">
    <property type="entry name" value="MPN_CSN6"/>
    <property type="match status" value="1"/>
</dbReference>
<keyword evidence="6 7" id="KW-0539">Nucleus</keyword>
<reference evidence="11" key="1">
    <citation type="journal article" date="2015" name="Genome Announc.">
        <title>Draft genome sequence of the fungus Penicillium brasilianum MG11.</title>
        <authorList>
            <person name="Horn F."/>
            <person name="Linde J."/>
            <person name="Mattern D.J."/>
            <person name="Walther G."/>
            <person name="Guthke R."/>
            <person name="Brakhage A.A."/>
            <person name="Valiante V."/>
        </authorList>
    </citation>
    <scope>NUCLEOTIDE SEQUENCE [LARGE SCALE GENOMIC DNA]</scope>
    <source>
        <strain evidence="11">MG11</strain>
    </source>
</reference>
<dbReference type="PANTHER" id="PTHR10540:SF8">
    <property type="entry name" value="COP9 SIGNALOSOME COMPLEX SUBUNIT 6"/>
    <property type="match status" value="1"/>
</dbReference>
<comment type="similarity">
    <text evidence="1 7">Belongs to the peptidase M67A family. CSN6 subfamily.</text>
</comment>
<feature type="domain" description="MPN" evidence="9">
    <location>
        <begin position="41"/>
        <end position="184"/>
    </location>
</feature>
<dbReference type="GO" id="GO:0008237">
    <property type="term" value="F:metallopeptidase activity"/>
    <property type="evidence" value="ECO:0007669"/>
    <property type="project" value="InterPro"/>
</dbReference>
<evidence type="ECO:0000313" key="11">
    <source>
        <dbReference type="Proteomes" id="UP000042958"/>
    </source>
</evidence>
<protein>
    <recommendedName>
        <fullName evidence="3 7">COP9 signalosome complex subunit 6</fullName>
    </recommendedName>
</protein>
<dbReference type="Proteomes" id="UP000042958">
    <property type="component" value="Unassembled WGS sequence"/>
</dbReference>
<accession>A0A0F7TXP8</accession>
<comment type="function">
    <text evidence="7">Component of the COP9 signalosome complex (CSN), a complex involved in various cellular and developmental processes.</text>
</comment>
<keyword evidence="5 7" id="KW-0736">Signalosome</keyword>
<gene>
    <name evidence="10" type="ORF">PMG11_08740</name>
</gene>
<dbReference type="Pfam" id="PF13012">
    <property type="entry name" value="MitMem_reg"/>
    <property type="match status" value="1"/>
</dbReference>
<dbReference type="OrthoDB" id="1378at2759"/>
<evidence type="ECO:0000256" key="6">
    <source>
        <dbReference type="ARBA" id="ARBA00023242"/>
    </source>
</evidence>
<dbReference type="STRING" id="104259.A0A0F7TXP8"/>
<organism evidence="10 11">
    <name type="scientific">Penicillium brasilianum</name>
    <dbReference type="NCBI Taxonomy" id="104259"/>
    <lineage>
        <taxon>Eukaryota</taxon>
        <taxon>Fungi</taxon>
        <taxon>Dikarya</taxon>
        <taxon>Ascomycota</taxon>
        <taxon>Pezizomycotina</taxon>
        <taxon>Eurotiomycetes</taxon>
        <taxon>Eurotiomycetidae</taxon>
        <taxon>Eurotiales</taxon>
        <taxon>Aspergillaceae</taxon>
        <taxon>Penicillium</taxon>
    </lineage>
</organism>
<dbReference type="GO" id="GO:0000338">
    <property type="term" value="P:protein deneddylation"/>
    <property type="evidence" value="ECO:0007669"/>
    <property type="project" value="InterPro"/>
</dbReference>
<dbReference type="InterPro" id="IPR024969">
    <property type="entry name" value="EIF3F/CSN6-like_C"/>
</dbReference>
<dbReference type="FunFam" id="3.40.140.10:FF:000055">
    <property type="entry name" value="COP9 signalosome complex subunit 6"/>
    <property type="match status" value="1"/>
</dbReference>
<keyword evidence="4 7" id="KW-0963">Cytoplasm</keyword>